<keyword evidence="3" id="KW-0540">Nuclease</keyword>
<evidence type="ECO:0000313" key="4">
    <source>
        <dbReference type="Proteomes" id="UP001215598"/>
    </source>
</evidence>
<feature type="region of interest" description="Disordered" evidence="1">
    <location>
        <begin position="426"/>
        <end position="449"/>
    </location>
</feature>
<dbReference type="InterPro" id="IPR036691">
    <property type="entry name" value="Endo/exonu/phosph_ase_sf"/>
</dbReference>
<feature type="compositionally biased region" description="Basic and acidic residues" evidence="1">
    <location>
        <begin position="432"/>
        <end position="449"/>
    </location>
</feature>
<proteinExistence type="predicted"/>
<dbReference type="GO" id="GO:0004519">
    <property type="term" value="F:endonuclease activity"/>
    <property type="evidence" value="ECO:0007669"/>
    <property type="project" value="UniProtKB-KW"/>
</dbReference>
<feature type="compositionally biased region" description="Basic and acidic residues" evidence="1">
    <location>
        <begin position="327"/>
        <end position="343"/>
    </location>
</feature>
<feature type="domain" description="Endonuclease/exonuclease/phosphatase" evidence="2">
    <location>
        <begin position="27"/>
        <end position="238"/>
    </location>
</feature>
<dbReference type="Proteomes" id="UP001215598">
    <property type="component" value="Unassembled WGS sequence"/>
</dbReference>
<feature type="non-terminal residue" evidence="3">
    <location>
        <position position="1"/>
    </location>
</feature>
<feature type="region of interest" description="Disordered" evidence="1">
    <location>
        <begin position="327"/>
        <end position="364"/>
    </location>
</feature>
<organism evidence="3 4">
    <name type="scientific">Mycena metata</name>
    <dbReference type="NCBI Taxonomy" id="1033252"/>
    <lineage>
        <taxon>Eukaryota</taxon>
        <taxon>Fungi</taxon>
        <taxon>Dikarya</taxon>
        <taxon>Basidiomycota</taxon>
        <taxon>Agaricomycotina</taxon>
        <taxon>Agaricomycetes</taxon>
        <taxon>Agaricomycetidae</taxon>
        <taxon>Agaricales</taxon>
        <taxon>Marasmiineae</taxon>
        <taxon>Mycenaceae</taxon>
        <taxon>Mycena</taxon>
    </lineage>
</organism>
<dbReference type="SUPFAM" id="SSF56219">
    <property type="entry name" value="DNase I-like"/>
    <property type="match status" value="1"/>
</dbReference>
<protein>
    <submittedName>
        <fullName evidence="3">Endonuclease/exonuclease/phosphatase</fullName>
    </submittedName>
</protein>
<name>A0AAD7H6K2_9AGAR</name>
<dbReference type="InterPro" id="IPR005135">
    <property type="entry name" value="Endo/exonuclease/phosphatase"/>
</dbReference>
<evidence type="ECO:0000256" key="1">
    <source>
        <dbReference type="SAM" id="MobiDB-lite"/>
    </source>
</evidence>
<sequence>AKNTRAQIKVSALNIKGRGAESIQHPKHKWHDDIHRMLFDDKIGVLVVTETHLSAAQAAEIQDDPLMGKRIEVFNSIDVERPNSKGVAIVLNKDITNVEGVKTRRLIPGRAILAVLPWHNKLTLTVLAVYAPADSMTENRAFWEKLTNLWLTEDLPVPDMFLGDTNIVEDTVDRFPHRTDDAGATQALARFKQILEMKDGWRLTNPDEKAYTFTSTAGTSHSRIDRVYTSPDLFKRCRNWEISDTPGELTDHKLVSVTVCAPGAPFIGPGRYTIPLFLLKDKKFITFAIEEGAKLQDTPAGDDLQIRYRKYKVDIVAYARERAKESVGATEEKRKLKQTERDNILNPPNGSNPDLSEDGQRKNAAKVGELEREIKVLMSRQRARNRMATKIRYRNELDSITKFTVSVHKDKKSRDTMNVLRRTDVTPNQTKTRSDQMAELARDYHNDLQ</sequence>
<dbReference type="Gene3D" id="3.60.10.10">
    <property type="entry name" value="Endonuclease/exonuclease/phosphatase"/>
    <property type="match status" value="1"/>
</dbReference>
<reference evidence="3" key="1">
    <citation type="submission" date="2023-03" db="EMBL/GenBank/DDBJ databases">
        <title>Massive genome expansion in bonnet fungi (Mycena s.s.) driven by repeated elements and novel gene families across ecological guilds.</title>
        <authorList>
            <consortium name="Lawrence Berkeley National Laboratory"/>
            <person name="Harder C.B."/>
            <person name="Miyauchi S."/>
            <person name="Viragh M."/>
            <person name="Kuo A."/>
            <person name="Thoen E."/>
            <person name="Andreopoulos B."/>
            <person name="Lu D."/>
            <person name="Skrede I."/>
            <person name="Drula E."/>
            <person name="Henrissat B."/>
            <person name="Morin E."/>
            <person name="Kohler A."/>
            <person name="Barry K."/>
            <person name="LaButti K."/>
            <person name="Morin E."/>
            <person name="Salamov A."/>
            <person name="Lipzen A."/>
            <person name="Mereny Z."/>
            <person name="Hegedus B."/>
            <person name="Baldrian P."/>
            <person name="Stursova M."/>
            <person name="Weitz H."/>
            <person name="Taylor A."/>
            <person name="Grigoriev I.V."/>
            <person name="Nagy L.G."/>
            <person name="Martin F."/>
            <person name="Kauserud H."/>
        </authorList>
    </citation>
    <scope>NUCLEOTIDE SEQUENCE</scope>
    <source>
        <strain evidence="3">CBHHK182m</strain>
    </source>
</reference>
<evidence type="ECO:0000259" key="2">
    <source>
        <dbReference type="Pfam" id="PF03372"/>
    </source>
</evidence>
<keyword evidence="4" id="KW-1185">Reference proteome</keyword>
<dbReference type="AlphaFoldDB" id="A0AAD7H6K2"/>
<dbReference type="Pfam" id="PF03372">
    <property type="entry name" value="Exo_endo_phos"/>
    <property type="match status" value="1"/>
</dbReference>
<keyword evidence="3" id="KW-0255">Endonuclease</keyword>
<accession>A0AAD7H6K2</accession>
<dbReference type="EMBL" id="JARKIB010000338">
    <property type="protein sequence ID" value="KAJ7713666.1"/>
    <property type="molecule type" value="Genomic_DNA"/>
</dbReference>
<keyword evidence="3" id="KW-0378">Hydrolase</keyword>
<gene>
    <name evidence="3" type="ORF">B0H16DRAFT_1244141</name>
</gene>
<evidence type="ECO:0000313" key="3">
    <source>
        <dbReference type="EMBL" id="KAJ7713666.1"/>
    </source>
</evidence>
<comment type="caution">
    <text evidence="3">The sequence shown here is derived from an EMBL/GenBank/DDBJ whole genome shotgun (WGS) entry which is preliminary data.</text>
</comment>
<feature type="non-terminal residue" evidence="3">
    <location>
        <position position="449"/>
    </location>
</feature>